<evidence type="ECO:0000256" key="7">
    <source>
        <dbReference type="SAM" id="MobiDB-lite"/>
    </source>
</evidence>
<protein>
    <recommendedName>
        <fullName evidence="3">prolyl oligopeptidase</fullName>
        <ecNumber evidence="3">3.4.21.26</ecNumber>
    </recommendedName>
</protein>
<comment type="catalytic activity">
    <reaction evidence="1">
        <text>Hydrolysis of Pro-|-Xaa &gt;&gt; Ala-|-Xaa in oligopeptides.</text>
        <dbReference type="EC" id="3.4.21.26"/>
    </reaction>
</comment>
<evidence type="ECO:0000259" key="9">
    <source>
        <dbReference type="Pfam" id="PF02897"/>
    </source>
</evidence>
<keyword evidence="6" id="KW-0720">Serine protease</keyword>
<dbReference type="Pfam" id="PF00326">
    <property type="entry name" value="Peptidase_S9"/>
    <property type="match status" value="1"/>
</dbReference>
<keyword evidence="5" id="KW-0378">Hydrolase</keyword>
<proteinExistence type="inferred from homology"/>
<organism evidence="10 11">
    <name type="scientific">Nocardiopsis suaedae</name>
    <dbReference type="NCBI Taxonomy" id="3018444"/>
    <lineage>
        <taxon>Bacteria</taxon>
        <taxon>Bacillati</taxon>
        <taxon>Actinomycetota</taxon>
        <taxon>Actinomycetes</taxon>
        <taxon>Streptosporangiales</taxon>
        <taxon>Nocardiopsidaceae</taxon>
        <taxon>Nocardiopsis</taxon>
    </lineage>
</organism>
<dbReference type="InterPro" id="IPR002470">
    <property type="entry name" value="Peptidase_S9A"/>
</dbReference>
<feature type="domain" description="Peptidase S9A N-terminal" evidence="9">
    <location>
        <begin position="16"/>
        <end position="431"/>
    </location>
</feature>
<sequence>MSVPFARTAPQGPTASVLDTVHGRTVPDPYRWLEDGESTATRRWLDARQREFTEAARAWPMRDRLASDITRLLDHDLWSPPLLRGGTAFATRRSPGDEHPRIVAFGDASLGGAAHRDGAAGGRGKGRHAKDGAAGRNERTVFDPVAAAPSGRTTLDAWEPSPDGSLVAVQTSTGGTEHGELRILRTIDGSPVEPPIPGVRYSHVAWLPPAPGGPAFFYARRDGADGRRGLWLHRVAATGNTATGNAPAGGAPDTLVRACTGPRTVPGVRVLGDRWLLATESHGTGHRNDVWIADLHASPPDAPAWVPVQEGLEAETTADLGPDGVLYLRTTLDAPRRRVCAADPAAPAHWREVVPEDPDAPLDGFTAAGTPDRPELLVTRTRLGVSSLDVHDARDGRRLRAVTLPGEGMVTRLEQGQDGAAHFCYADVATPQGVLVLGPGAARPRPWPSAADGGRPPAPTARIRRRVLRCRSADGTRVPITLLSAPGTDPDEDGPLLLHAYGCFGRPRQFGFSATVLAWLRAGGRYAVAHVRGGGDGGRDWHRRGAGRAKPRAVEDLVAAADALVEGGHADRARLCLTGGSAGGMLVLAAAGLRPDLCAAVISSAPLTDMARFERMGLGRMWTREFGTAADPDDFAALLSYSPYHLALDGAGGRRPAVLLTGFHSDTRTGAAHPRKMCAALQGAGAPALLRYERDVGHGQRAVSRAVALAADAHAFAAERTGLRPRPGGR</sequence>
<evidence type="ECO:0000313" key="11">
    <source>
        <dbReference type="Proteomes" id="UP001165685"/>
    </source>
</evidence>
<dbReference type="InterPro" id="IPR002471">
    <property type="entry name" value="Pept_S9_AS"/>
</dbReference>
<dbReference type="PRINTS" id="PR00862">
    <property type="entry name" value="PROLIGOPTASE"/>
</dbReference>
<accession>A0ABT4TJE6</accession>
<dbReference type="Gene3D" id="2.130.10.120">
    <property type="entry name" value="Prolyl oligopeptidase, N-terminal domain"/>
    <property type="match status" value="1"/>
</dbReference>
<dbReference type="SUPFAM" id="SSF53474">
    <property type="entry name" value="alpha/beta-Hydrolases"/>
    <property type="match status" value="1"/>
</dbReference>
<dbReference type="EMBL" id="JAQFWP010000014">
    <property type="protein sequence ID" value="MDA2804828.1"/>
    <property type="molecule type" value="Genomic_DNA"/>
</dbReference>
<comment type="caution">
    <text evidence="10">The sequence shown here is derived from an EMBL/GenBank/DDBJ whole genome shotgun (WGS) entry which is preliminary data.</text>
</comment>
<feature type="domain" description="Peptidase S9 prolyl oligopeptidase catalytic" evidence="8">
    <location>
        <begin position="512"/>
        <end position="721"/>
    </location>
</feature>
<gene>
    <name evidence="10" type="ORF">O4U47_09915</name>
</gene>
<dbReference type="PROSITE" id="PS00708">
    <property type="entry name" value="PRO_ENDOPEP_SER"/>
    <property type="match status" value="1"/>
</dbReference>
<dbReference type="SUPFAM" id="SSF50993">
    <property type="entry name" value="Peptidase/esterase 'gauge' domain"/>
    <property type="match status" value="1"/>
</dbReference>
<dbReference type="PANTHER" id="PTHR42881:SF2">
    <property type="entry name" value="PROLYL ENDOPEPTIDASE"/>
    <property type="match status" value="1"/>
</dbReference>
<evidence type="ECO:0000313" key="10">
    <source>
        <dbReference type="EMBL" id="MDA2804828.1"/>
    </source>
</evidence>
<evidence type="ECO:0000256" key="1">
    <source>
        <dbReference type="ARBA" id="ARBA00001070"/>
    </source>
</evidence>
<evidence type="ECO:0000256" key="4">
    <source>
        <dbReference type="ARBA" id="ARBA00022670"/>
    </source>
</evidence>
<dbReference type="Pfam" id="PF02897">
    <property type="entry name" value="Peptidase_S9_N"/>
    <property type="match status" value="1"/>
</dbReference>
<evidence type="ECO:0000256" key="5">
    <source>
        <dbReference type="ARBA" id="ARBA00022801"/>
    </source>
</evidence>
<dbReference type="Proteomes" id="UP001165685">
    <property type="component" value="Unassembled WGS sequence"/>
</dbReference>
<evidence type="ECO:0000256" key="6">
    <source>
        <dbReference type="ARBA" id="ARBA00022825"/>
    </source>
</evidence>
<dbReference type="InterPro" id="IPR051167">
    <property type="entry name" value="Prolyl_oligopep/macrocyclase"/>
</dbReference>
<evidence type="ECO:0000259" key="8">
    <source>
        <dbReference type="Pfam" id="PF00326"/>
    </source>
</evidence>
<keyword evidence="4" id="KW-0645">Protease</keyword>
<evidence type="ECO:0000256" key="3">
    <source>
        <dbReference type="ARBA" id="ARBA00011897"/>
    </source>
</evidence>
<dbReference type="Gene3D" id="3.40.50.1820">
    <property type="entry name" value="alpha/beta hydrolase"/>
    <property type="match status" value="1"/>
</dbReference>
<dbReference type="InterPro" id="IPR023302">
    <property type="entry name" value="Pept_S9A_N"/>
</dbReference>
<dbReference type="RefSeq" id="WP_270677425.1">
    <property type="nucleotide sequence ID" value="NZ_JAQFWP010000014.1"/>
</dbReference>
<name>A0ABT4TJE6_9ACTN</name>
<dbReference type="PANTHER" id="PTHR42881">
    <property type="entry name" value="PROLYL ENDOPEPTIDASE"/>
    <property type="match status" value="1"/>
</dbReference>
<dbReference type="InterPro" id="IPR001375">
    <property type="entry name" value="Peptidase_S9_cat"/>
</dbReference>
<evidence type="ECO:0000256" key="2">
    <source>
        <dbReference type="ARBA" id="ARBA00005228"/>
    </source>
</evidence>
<dbReference type="EC" id="3.4.21.26" evidence="3"/>
<dbReference type="InterPro" id="IPR029058">
    <property type="entry name" value="AB_hydrolase_fold"/>
</dbReference>
<comment type="similarity">
    <text evidence="2">Belongs to the peptidase S9A family.</text>
</comment>
<reference evidence="10" key="1">
    <citation type="submission" date="2023-01" db="EMBL/GenBank/DDBJ databases">
        <title>Draft genome sequence of Nocardiopsis sp. LSu2-4 isolated from halophytes.</title>
        <authorList>
            <person name="Duangmal K."/>
            <person name="Chantavorakit T."/>
        </authorList>
    </citation>
    <scope>NUCLEOTIDE SEQUENCE</scope>
    <source>
        <strain evidence="10">LSu2-4</strain>
    </source>
</reference>
<keyword evidence="11" id="KW-1185">Reference proteome</keyword>
<feature type="region of interest" description="Disordered" evidence="7">
    <location>
        <begin position="115"/>
        <end position="136"/>
    </location>
</feature>